<dbReference type="EMBL" id="HACA01011518">
    <property type="protein sequence ID" value="CDW28879.1"/>
    <property type="molecule type" value="Transcribed_RNA"/>
</dbReference>
<name>A0A0K2TS74_LEPSM</name>
<sequence>MVRLHTTSKKAQMWLEDNLPFCSKKTSHKYQQPKDTVNQHRNAMSVDYILNGCIAFRSPLEAVIDAKGGYIDN</sequence>
<protein>
    <submittedName>
        <fullName evidence="1">Uncharacterized protein</fullName>
    </submittedName>
</protein>
<proteinExistence type="predicted"/>
<dbReference type="AlphaFoldDB" id="A0A0K2TS74"/>
<organism evidence="1">
    <name type="scientific">Lepeophtheirus salmonis</name>
    <name type="common">Salmon louse</name>
    <name type="synonym">Caligus salmonis</name>
    <dbReference type="NCBI Taxonomy" id="72036"/>
    <lineage>
        <taxon>Eukaryota</taxon>
        <taxon>Metazoa</taxon>
        <taxon>Ecdysozoa</taxon>
        <taxon>Arthropoda</taxon>
        <taxon>Crustacea</taxon>
        <taxon>Multicrustacea</taxon>
        <taxon>Hexanauplia</taxon>
        <taxon>Copepoda</taxon>
        <taxon>Siphonostomatoida</taxon>
        <taxon>Caligidae</taxon>
        <taxon>Lepeophtheirus</taxon>
    </lineage>
</organism>
<evidence type="ECO:0000313" key="1">
    <source>
        <dbReference type="EMBL" id="CDW28879.1"/>
    </source>
</evidence>
<reference evidence="1" key="1">
    <citation type="submission" date="2014-05" db="EMBL/GenBank/DDBJ databases">
        <authorList>
            <person name="Chronopoulou M."/>
        </authorList>
    </citation>
    <scope>NUCLEOTIDE SEQUENCE</scope>
    <source>
        <tissue evidence="1">Whole organism</tissue>
    </source>
</reference>
<accession>A0A0K2TS74</accession>